<proteinExistence type="predicted"/>
<keyword evidence="7" id="KW-0472">Membrane</keyword>
<protein>
    <recommendedName>
        <fullName evidence="10">DUF676 domain-containing protein</fullName>
    </recommendedName>
</protein>
<comment type="subcellular location">
    <subcellularLocation>
        <location evidence="2">Endoplasmic reticulum</location>
    </subcellularLocation>
    <subcellularLocation>
        <location evidence="3">Membrane</location>
    </subcellularLocation>
    <subcellularLocation>
        <location evidence="1">Mitochondrion</location>
    </subcellularLocation>
</comment>
<dbReference type="Gene3D" id="3.40.50.1820">
    <property type="entry name" value="alpha/beta hydrolase"/>
    <property type="match status" value="1"/>
</dbReference>
<evidence type="ECO:0000256" key="3">
    <source>
        <dbReference type="ARBA" id="ARBA00004370"/>
    </source>
</evidence>
<sequence>MFIGHSLGGIVVKRALVNAQLNSTNYKDISESTKSIIFFGTPHQGTNVTEWPQMLESISKVAGIKRSKVLKELELWSDFLVELSQTFLEQSNKLLITSFYERQPYNGVYVVPEGSARGPFLNDTPIGLDANHRTICRFASEMGEFQTVHRQLHMRLCDIQEMPGAIWNPPRVDDFDELMEALRPRSGRVEGNTSSERIKSPAK</sequence>
<gene>
    <name evidence="8" type="ORF">AA0117_g12546</name>
</gene>
<comment type="caution">
    <text evidence="8">The sequence shown here is derived from an EMBL/GenBank/DDBJ whole genome shotgun (WGS) entry which is preliminary data.</text>
</comment>
<keyword evidence="5" id="KW-0256">Endoplasmic reticulum</keyword>
<keyword evidence="6" id="KW-0496">Mitochondrion</keyword>
<evidence type="ECO:0000256" key="6">
    <source>
        <dbReference type="ARBA" id="ARBA00023128"/>
    </source>
</evidence>
<name>A0A4Q4MYY9_ALTAL</name>
<evidence type="ECO:0000256" key="4">
    <source>
        <dbReference type="ARBA" id="ARBA00004685"/>
    </source>
</evidence>
<dbReference type="SUPFAM" id="SSF53474">
    <property type="entry name" value="alpha/beta-Hydrolases"/>
    <property type="match status" value="1"/>
</dbReference>
<dbReference type="EMBL" id="PDXD01000076">
    <property type="protein sequence ID" value="RYN64024.1"/>
    <property type="molecule type" value="Genomic_DNA"/>
</dbReference>
<accession>A0A4Q4MYY9</accession>
<dbReference type="AlphaFoldDB" id="A0A4Q4MYY9"/>
<evidence type="ECO:0000256" key="7">
    <source>
        <dbReference type="ARBA" id="ARBA00023136"/>
    </source>
</evidence>
<evidence type="ECO:0000256" key="5">
    <source>
        <dbReference type="ARBA" id="ARBA00022824"/>
    </source>
</evidence>
<comment type="pathway">
    <text evidence="4">Mycotoxin biosynthesis.</text>
</comment>
<dbReference type="PANTHER" id="PTHR48182:SF2">
    <property type="entry name" value="PROTEIN SERAC1"/>
    <property type="match status" value="1"/>
</dbReference>
<evidence type="ECO:0000313" key="9">
    <source>
        <dbReference type="Proteomes" id="UP000291422"/>
    </source>
</evidence>
<dbReference type="GO" id="GO:0005783">
    <property type="term" value="C:endoplasmic reticulum"/>
    <property type="evidence" value="ECO:0007669"/>
    <property type="project" value="UniProtKB-SubCell"/>
</dbReference>
<dbReference type="InterPro" id="IPR052374">
    <property type="entry name" value="SERAC1"/>
</dbReference>
<evidence type="ECO:0000256" key="1">
    <source>
        <dbReference type="ARBA" id="ARBA00004173"/>
    </source>
</evidence>
<evidence type="ECO:0000313" key="8">
    <source>
        <dbReference type="EMBL" id="RYN64024.1"/>
    </source>
</evidence>
<dbReference type="VEuPathDB" id="FungiDB:CC77DRAFT_1008119"/>
<evidence type="ECO:0008006" key="10">
    <source>
        <dbReference type="Google" id="ProtNLM"/>
    </source>
</evidence>
<evidence type="ECO:0000256" key="2">
    <source>
        <dbReference type="ARBA" id="ARBA00004240"/>
    </source>
</evidence>
<dbReference type="GO" id="GO:0005739">
    <property type="term" value="C:mitochondrion"/>
    <property type="evidence" value="ECO:0007669"/>
    <property type="project" value="UniProtKB-SubCell"/>
</dbReference>
<organism evidence="8 9">
    <name type="scientific">Alternaria alternata</name>
    <name type="common">Alternaria rot fungus</name>
    <name type="synonym">Torula alternata</name>
    <dbReference type="NCBI Taxonomy" id="5599"/>
    <lineage>
        <taxon>Eukaryota</taxon>
        <taxon>Fungi</taxon>
        <taxon>Dikarya</taxon>
        <taxon>Ascomycota</taxon>
        <taxon>Pezizomycotina</taxon>
        <taxon>Dothideomycetes</taxon>
        <taxon>Pleosporomycetidae</taxon>
        <taxon>Pleosporales</taxon>
        <taxon>Pleosporineae</taxon>
        <taxon>Pleosporaceae</taxon>
        <taxon>Alternaria</taxon>
        <taxon>Alternaria sect. Alternaria</taxon>
        <taxon>Alternaria alternata complex</taxon>
    </lineage>
</organism>
<reference evidence="9" key="1">
    <citation type="journal article" date="2019" name="bioRxiv">
        <title>Genomics, evolutionary history and diagnostics of the Alternaria alternata species group including apple and Asian pear pathotypes.</title>
        <authorList>
            <person name="Armitage A.D."/>
            <person name="Cockerton H.M."/>
            <person name="Sreenivasaprasad S."/>
            <person name="Woodhall J.W."/>
            <person name="Lane C.R."/>
            <person name="Harrison R.J."/>
            <person name="Clarkson J.P."/>
        </authorList>
    </citation>
    <scope>NUCLEOTIDE SEQUENCE [LARGE SCALE GENOMIC DNA]</scope>
    <source>
        <strain evidence="9">FERA 1177</strain>
    </source>
</reference>
<dbReference type="PANTHER" id="PTHR48182">
    <property type="entry name" value="PROTEIN SERAC1"/>
    <property type="match status" value="1"/>
</dbReference>
<dbReference type="Proteomes" id="UP000291422">
    <property type="component" value="Unassembled WGS sequence"/>
</dbReference>
<dbReference type="InterPro" id="IPR029058">
    <property type="entry name" value="AB_hydrolase_fold"/>
</dbReference>
<dbReference type="GO" id="GO:0016020">
    <property type="term" value="C:membrane"/>
    <property type="evidence" value="ECO:0007669"/>
    <property type="project" value="UniProtKB-SubCell"/>
</dbReference>